<dbReference type="CDD" id="cd04301">
    <property type="entry name" value="NAT_SF"/>
    <property type="match status" value="1"/>
</dbReference>
<protein>
    <submittedName>
        <fullName evidence="3">GNAT family N-acetyltransferase</fullName>
    </submittedName>
</protein>
<reference evidence="4" key="1">
    <citation type="journal article" date="2019" name="Int. J. Syst. Evol. Microbiol.">
        <title>The Global Catalogue of Microorganisms (GCM) 10K type strain sequencing project: providing services to taxonomists for standard genome sequencing and annotation.</title>
        <authorList>
            <consortium name="The Broad Institute Genomics Platform"/>
            <consortium name="The Broad Institute Genome Sequencing Center for Infectious Disease"/>
            <person name="Wu L."/>
            <person name="Ma J."/>
        </authorList>
    </citation>
    <scope>NUCLEOTIDE SEQUENCE [LARGE SCALE GENOMIC DNA]</scope>
    <source>
        <strain evidence="4">CCUG 66188</strain>
    </source>
</reference>
<organism evidence="3 4">
    <name type="scientific">Dysgonomonas termitidis</name>
    <dbReference type="NCBI Taxonomy" id="1516126"/>
    <lineage>
        <taxon>Bacteria</taxon>
        <taxon>Pseudomonadati</taxon>
        <taxon>Bacteroidota</taxon>
        <taxon>Bacteroidia</taxon>
        <taxon>Bacteroidales</taxon>
        <taxon>Dysgonomonadaceae</taxon>
        <taxon>Dysgonomonas</taxon>
    </lineage>
</organism>
<evidence type="ECO:0000313" key="3">
    <source>
        <dbReference type="EMBL" id="MFC4672737.1"/>
    </source>
</evidence>
<evidence type="ECO:0000259" key="2">
    <source>
        <dbReference type="PROSITE" id="PS51186"/>
    </source>
</evidence>
<comment type="caution">
    <text evidence="3">The sequence shown here is derived from an EMBL/GenBank/DDBJ whole genome shotgun (WGS) entry which is preliminary data.</text>
</comment>
<dbReference type="InterPro" id="IPR050769">
    <property type="entry name" value="NAT_camello-type"/>
</dbReference>
<accession>A0ABV9KS21</accession>
<name>A0ABV9KS21_9BACT</name>
<dbReference type="Proteomes" id="UP001596023">
    <property type="component" value="Unassembled WGS sequence"/>
</dbReference>
<dbReference type="PANTHER" id="PTHR13947">
    <property type="entry name" value="GNAT FAMILY N-ACETYLTRANSFERASE"/>
    <property type="match status" value="1"/>
</dbReference>
<dbReference type="InterPro" id="IPR016181">
    <property type="entry name" value="Acyl_CoA_acyltransferase"/>
</dbReference>
<dbReference type="Pfam" id="PF13508">
    <property type="entry name" value="Acetyltransf_7"/>
    <property type="match status" value="1"/>
</dbReference>
<evidence type="ECO:0000313" key="4">
    <source>
        <dbReference type="Proteomes" id="UP001596023"/>
    </source>
</evidence>
<gene>
    <name evidence="3" type="ORF">ACFO6W_03415</name>
</gene>
<proteinExistence type="predicted"/>
<keyword evidence="1" id="KW-0808">Transferase</keyword>
<dbReference type="Gene3D" id="3.40.630.30">
    <property type="match status" value="1"/>
</dbReference>
<evidence type="ECO:0000256" key="1">
    <source>
        <dbReference type="ARBA" id="ARBA00022679"/>
    </source>
</evidence>
<dbReference type="RefSeq" id="WP_379993941.1">
    <property type="nucleotide sequence ID" value="NZ_JBHSGN010000024.1"/>
</dbReference>
<dbReference type="PANTHER" id="PTHR13947:SF37">
    <property type="entry name" value="LD18367P"/>
    <property type="match status" value="1"/>
</dbReference>
<sequence length="167" mass="19440">MEMLNIEFKRTNSENEDFRELVVELEKHLTCADERAHSECKQYNKLESIKHVVVAYIDKKAVGCGAIRKYDTDTIEVKRMFVSINARKQGVGSKILVELEIWAKQLGFQKSILETGNMLPEAVRLYKKNNYIQIPNYGQYENMEKSVCFSKKLYEDTIISNFNAIQM</sequence>
<dbReference type="InterPro" id="IPR000182">
    <property type="entry name" value="GNAT_dom"/>
</dbReference>
<keyword evidence="4" id="KW-1185">Reference proteome</keyword>
<dbReference type="EMBL" id="JBHSGN010000024">
    <property type="protein sequence ID" value="MFC4672737.1"/>
    <property type="molecule type" value="Genomic_DNA"/>
</dbReference>
<dbReference type="SUPFAM" id="SSF55729">
    <property type="entry name" value="Acyl-CoA N-acyltransferases (Nat)"/>
    <property type="match status" value="1"/>
</dbReference>
<dbReference type="PROSITE" id="PS51186">
    <property type="entry name" value="GNAT"/>
    <property type="match status" value="1"/>
</dbReference>
<feature type="domain" description="N-acetyltransferase" evidence="2">
    <location>
        <begin position="6"/>
        <end position="154"/>
    </location>
</feature>